<dbReference type="OrthoDB" id="9809318at2"/>
<dbReference type="EMBL" id="SLUO01000012">
    <property type="protein sequence ID" value="TCL56175.1"/>
    <property type="molecule type" value="Genomic_DNA"/>
</dbReference>
<evidence type="ECO:0000313" key="6">
    <source>
        <dbReference type="EMBL" id="TCL56175.1"/>
    </source>
</evidence>
<evidence type="ECO:0000259" key="5">
    <source>
        <dbReference type="PROSITE" id="PS50930"/>
    </source>
</evidence>
<dbReference type="SMART" id="SM00850">
    <property type="entry name" value="LytTR"/>
    <property type="match status" value="1"/>
</dbReference>
<gene>
    <name evidence="6" type="ORF">EDD76_1122</name>
</gene>
<reference evidence="6 7" key="1">
    <citation type="submission" date="2019-03" db="EMBL/GenBank/DDBJ databases">
        <title>Genomic Encyclopedia of Type Strains, Phase IV (KMG-IV): sequencing the most valuable type-strain genomes for metagenomic binning, comparative biology and taxonomic classification.</title>
        <authorList>
            <person name="Goeker M."/>
        </authorList>
    </citation>
    <scope>NUCLEOTIDE SEQUENCE [LARGE SCALE GENOMIC DNA]</scope>
    <source>
        <strain evidence="6 7">DSM 100556</strain>
    </source>
</reference>
<feature type="modified residue" description="4-aspartylphosphate" evidence="3">
    <location>
        <position position="60"/>
    </location>
</feature>
<name>A0A4R1QUJ0_9FIRM</name>
<evidence type="ECO:0000256" key="3">
    <source>
        <dbReference type="PROSITE-ProRule" id="PRU00169"/>
    </source>
</evidence>
<sequence>MKKTKVLICDDQGKVLTEIRTMLRRIYGDMIEIETTRIPEQLLAWWEEHPGSAADILLMDIEYPYADKDGIEIARELQLRYPSLKVIFITGLVRYAQDIFYAIPSGFLVKPIDEMKMRNVMDKLLEQISLSEENIVALRRHGNVVKIASESIRYIESDGHNIVVYTNDYAESFRMKLSDCNSFLPEERFWRIHQSYIVSAKHVKKMTSKGLELWDGIRLPVARSKYKDIRNRLFNTIESQK</sequence>
<protein>
    <recommendedName>
        <fullName evidence="1">Stage 0 sporulation protein A homolog</fullName>
    </recommendedName>
</protein>
<organism evidence="6 7">
    <name type="scientific">Kineothrix alysoides</name>
    <dbReference type="NCBI Taxonomy" id="1469948"/>
    <lineage>
        <taxon>Bacteria</taxon>
        <taxon>Bacillati</taxon>
        <taxon>Bacillota</taxon>
        <taxon>Clostridia</taxon>
        <taxon>Lachnospirales</taxon>
        <taxon>Lachnospiraceae</taxon>
        <taxon>Kineothrix</taxon>
    </lineage>
</organism>
<evidence type="ECO:0000313" key="7">
    <source>
        <dbReference type="Proteomes" id="UP000295718"/>
    </source>
</evidence>
<dbReference type="InterPro" id="IPR011006">
    <property type="entry name" value="CheY-like_superfamily"/>
</dbReference>
<dbReference type="Gene3D" id="2.40.50.1020">
    <property type="entry name" value="LytTr DNA-binding domain"/>
    <property type="match status" value="1"/>
</dbReference>
<proteinExistence type="predicted"/>
<dbReference type="PANTHER" id="PTHR37299">
    <property type="entry name" value="TRANSCRIPTIONAL REGULATOR-RELATED"/>
    <property type="match status" value="1"/>
</dbReference>
<evidence type="ECO:0000256" key="2">
    <source>
        <dbReference type="ARBA" id="ARBA00024867"/>
    </source>
</evidence>
<dbReference type="GO" id="GO:0000156">
    <property type="term" value="F:phosphorelay response regulator activity"/>
    <property type="evidence" value="ECO:0007669"/>
    <property type="project" value="InterPro"/>
</dbReference>
<dbReference type="Gene3D" id="3.40.50.2300">
    <property type="match status" value="1"/>
</dbReference>
<dbReference type="SMART" id="SM00448">
    <property type="entry name" value="REC"/>
    <property type="match status" value="1"/>
</dbReference>
<evidence type="ECO:0000259" key="4">
    <source>
        <dbReference type="PROSITE" id="PS50110"/>
    </source>
</evidence>
<dbReference type="SUPFAM" id="SSF52172">
    <property type="entry name" value="CheY-like"/>
    <property type="match status" value="1"/>
</dbReference>
<comment type="function">
    <text evidence="2">May play the central regulatory role in sporulation. It may be an element of the effector pathway responsible for the activation of sporulation genes in response to nutritional stress. Spo0A may act in concert with spo0H (a sigma factor) to control the expression of some genes that are critical to the sporulation process.</text>
</comment>
<keyword evidence="3" id="KW-0597">Phosphoprotein</keyword>
<dbReference type="Pfam" id="PF04397">
    <property type="entry name" value="LytTR"/>
    <property type="match status" value="1"/>
</dbReference>
<dbReference type="GO" id="GO:0003677">
    <property type="term" value="F:DNA binding"/>
    <property type="evidence" value="ECO:0007669"/>
    <property type="project" value="InterPro"/>
</dbReference>
<comment type="caution">
    <text evidence="6">The sequence shown here is derived from an EMBL/GenBank/DDBJ whole genome shotgun (WGS) entry which is preliminary data.</text>
</comment>
<dbReference type="InterPro" id="IPR046947">
    <property type="entry name" value="LytR-like"/>
</dbReference>
<evidence type="ECO:0000256" key="1">
    <source>
        <dbReference type="ARBA" id="ARBA00018672"/>
    </source>
</evidence>
<dbReference type="InterPro" id="IPR007492">
    <property type="entry name" value="LytTR_DNA-bd_dom"/>
</dbReference>
<dbReference type="PANTHER" id="PTHR37299:SF1">
    <property type="entry name" value="STAGE 0 SPORULATION PROTEIN A HOMOLOG"/>
    <property type="match status" value="1"/>
</dbReference>
<accession>A0A4R1QUJ0</accession>
<dbReference type="PROSITE" id="PS50110">
    <property type="entry name" value="RESPONSE_REGULATORY"/>
    <property type="match status" value="1"/>
</dbReference>
<keyword evidence="7" id="KW-1185">Reference proteome</keyword>
<dbReference type="AlphaFoldDB" id="A0A4R1QUJ0"/>
<feature type="domain" description="HTH LytTR-type" evidence="5">
    <location>
        <begin position="136"/>
        <end position="235"/>
    </location>
</feature>
<dbReference type="InterPro" id="IPR001789">
    <property type="entry name" value="Sig_transdc_resp-reg_receiver"/>
</dbReference>
<feature type="domain" description="Response regulatory" evidence="4">
    <location>
        <begin position="5"/>
        <end position="125"/>
    </location>
</feature>
<dbReference type="RefSeq" id="WP_031389349.1">
    <property type="nucleotide sequence ID" value="NZ_JPNB01000001.1"/>
</dbReference>
<dbReference type="PROSITE" id="PS50930">
    <property type="entry name" value="HTH_LYTTR"/>
    <property type="match status" value="1"/>
</dbReference>
<dbReference type="Pfam" id="PF00072">
    <property type="entry name" value="Response_reg"/>
    <property type="match status" value="1"/>
</dbReference>
<dbReference type="STRING" id="1469948.GCA_000732725_00586"/>
<dbReference type="Proteomes" id="UP000295718">
    <property type="component" value="Unassembled WGS sequence"/>
</dbReference>